<evidence type="ECO:0000256" key="1">
    <source>
        <dbReference type="ARBA" id="ARBA00022679"/>
    </source>
</evidence>
<dbReference type="Pfam" id="PF00069">
    <property type="entry name" value="Pkinase"/>
    <property type="match status" value="1"/>
</dbReference>
<dbReference type="GO" id="GO:0005524">
    <property type="term" value="F:ATP binding"/>
    <property type="evidence" value="ECO:0007669"/>
    <property type="project" value="UniProtKB-UniRule"/>
</dbReference>
<evidence type="ECO:0000313" key="8">
    <source>
        <dbReference type="EMBL" id="KAK2568734.1"/>
    </source>
</evidence>
<evidence type="ECO:0000313" key="9">
    <source>
        <dbReference type="Proteomes" id="UP001249851"/>
    </source>
</evidence>
<gene>
    <name evidence="8" type="ORF">P5673_006735</name>
</gene>
<dbReference type="InterPro" id="IPR051681">
    <property type="entry name" value="Ser/Thr_Kinases-Pseudokinases"/>
</dbReference>
<keyword evidence="1" id="KW-0808">Transferase</keyword>
<dbReference type="Pfam" id="PF00071">
    <property type="entry name" value="Ras"/>
    <property type="match status" value="1"/>
</dbReference>
<reference evidence="8" key="2">
    <citation type="journal article" date="2023" name="Science">
        <title>Genomic signatures of disease resistance in endangered staghorn corals.</title>
        <authorList>
            <person name="Vollmer S.V."/>
            <person name="Selwyn J.D."/>
            <person name="Despard B.A."/>
            <person name="Roesel C.L."/>
        </authorList>
    </citation>
    <scope>NUCLEOTIDE SEQUENCE</scope>
    <source>
        <strain evidence="8">K2</strain>
    </source>
</reference>
<name>A0AAD9QWK9_ACRCE</name>
<evidence type="ECO:0000259" key="7">
    <source>
        <dbReference type="PROSITE" id="PS50011"/>
    </source>
</evidence>
<reference evidence="8" key="1">
    <citation type="journal article" date="2023" name="G3 (Bethesda)">
        <title>Whole genome assembly and annotation of the endangered Caribbean coral Acropora cervicornis.</title>
        <authorList>
            <person name="Selwyn J.D."/>
            <person name="Vollmer S.V."/>
        </authorList>
    </citation>
    <scope>NUCLEOTIDE SEQUENCE</scope>
    <source>
        <strain evidence="8">K2</strain>
    </source>
</reference>
<proteinExistence type="inferred from homology"/>
<keyword evidence="9" id="KW-1185">Reference proteome</keyword>
<dbReference type="FunFam" id="3.40.50.300:FF:001447">
    <property type="entry name" value="Ras-related protein Rab-1B"/>
    <property type="match status" value="1"/>
</dbReference>
<dbReference type="SMART" id="SM00175">
    <property type="entry name" value="RAB"/>
    <property type="match status" value="1"/>
</dbReference>
<dbReference type="InterPro" id="IPR000719">
    <property type="entry name" value="Prot_kinase_dom"/>
</dbReference>
<comment type="caution">
    <text evidence="8">The sequence shown here is derived from an EMBL/GenBank/DDBJ whole genome shotgun (WGS) entry which is preliminary data.</text>
</comment>
<sequence>MGNAVTIEGVHVEGLEIKGMLGEGSFGIVYKGKWHGKFVAVKKLKDEILRHPSEIDKFKKECGILRELKHPNIVELLEVIFLDSTSPVLITELLWCDLHAFYKDSKMKPKVALDETIKIMLNVAEGLRYLHSRDIVHRDIKSRNILLDSKLKAKIADLGQAKELCGRENFSSTYATPVPGTYVYMAPETFPVIRGYQILGDVDYGAELDIFSFGVVLLELIIGHLPNPNPIWTPYTKDGELVIEHRRRGKELSEMGMLHPLRETVLQCLENDPTKRPAISQVIRDLRYNDGSQKKIELKIALLGSSGVGKSLLIKRYVDSDFPCHSVPSTIGVDRLSVPLEIGNQLLILRLLDPAGQERFDSIAPALFRGSHGAFLIYDVSEPRSFEALPKFMTFIHNSCGENAKVMLVGNKNDLPRRVELKRAQIYAEKYDMDYLEVSAKTLDNVDEMFERLAQNILVSLEENDVHILEKSLCRQQSRINLTDEQEQSSKCNC</sequence>
<evidence type="ECO:0000256" key="5">
    <source>
        <dbReference type="PROSITE-ProRule" id="PRU10141"/>
    </source>
</evidence>
<keyword evidence="6" id="KW-0723">Serine/threonine-protein kinase</keyword>
<evidence type="ECO:0000256" key="4">
    <source>
        <dbReference type="ARBA" id="ARBA00022840"/>
    </source>
</evidence>
<dbReference type="CDD" id="cd00154">
    <property type="entry name" value="Rab"/>
    <property type="match status" value="1"/>
</dbReference>
<dbReference type="GO" id="GO:0003924">
    <property type="term" value="F:GTPase activity"/>
    <property type="evidence" value="ECO:0007669"/>
    <property type="project" value="InterPro"/>
</dbReference>
<dbReference type="AlphaFoldDB" id="A0AAD9QWK9"/>
<dbReference type="SMART" id="SM00220">
    <property type="entry name" value="S_TKc"/>
    <property type="match status" value="1"/>
</dbReference>
<dbReference type="GO" id="GO:0005525">
    <property type="term" value="F:GTP binding"/>
    <property type="evidence" value="ECO:0007669"/>
    <property type="project" value="InterPro"/>
</dbReference>
<comment type="similarity">
    <text evidence="6">Belongs to the protein kinase superfamily.</text>
</comment>
<dbReference type="PROSITE" id="PS51419">
    <property type="entry name" value="RAB"/>
    <property type="match status" value="1"/>
</dbReference>
<feature type="binding site" evidence="5">
    <location>
        <position position="43"/>
    </location>
    <ligand>
        <name>ATP</name>
        <dbReference type="ChEBI" id="CHEBI:30616"/>
    </ligand>
</feature>
<feature type="domain" description="Protein kinase" evidence="7">
    <location>
        <begin position="15"/>
        <end position="288"/>
    </location>
</feature>
<dbReference type="PROSITE" id="PS50011">
    <property type="entry name" value="PROTEIN_KINASE_DOM"/>
    <property type="match status" value="1"/>
</dbReference>
<dbReference type="GO" id="GO:0004674">
    <property type="term" value="F:protein serine/threonine kinase activity"/>
    <property type="evidence" value="ECO:0007669"/>
    <property type="project" value="UniProtKB-KW"/>
</dbReference>
<dbReference type="PROSITE" id="PS00108">
    <property type="entry name" value="PROTEIN_KINASE_ST"/>
    <property type="match status" value="1"/>
</dbReference>
<protein>
    <submittedName>
        <fullName evidence="8">Ras-related protein RabC</fullName>
    </submittedName>
</protein>
<dbReference type="PANTHER" id="PTHR44329">
    <property type="entry name" value="SERINE/THREONINE-PROTEIN KINASE TNNI3K-RELATED"/>
    <property type="match status" value="1"/>
</dbReference>
<evidence type="ECO:0000256" key="2">
    <source>
        <dbReference type="ARBA" id="ARBA00022741"/>
    </source>
</evidence>
<accession>A0AAD9QWK9</accession>
<dbReference type="SMART" id="SM00173">
    <property type="entry name" value="RAS"/>
    <property type="match status" value="1"/>
</dbReference>
<dbReference type="InterPro" id="IPR011009">
    <property type="entry name" value="Kinase-like_dom_sf"/>
</dbReference>
<dbReference type="SMART" id="SM00174">
    <property type="entry name" value="RHO"/>
    <property type="match status" value="1"/>
</dbReference>
<dbReference type="EMBL" id="JARQWQ010000011">
    <property type="protein sequence ID" value="KAK2568734.1"/>
    <property type="molecule type" value="Genomic_DNA"/>
</dbReference>
<dbReference type="PROSITE" id="PS51421">
    <property type="entry name" value="RAS"/>
    <property type="match status" value="1"/>
</dbReference>
<evidence type="ECO:0000256" key="6">
    <source>
        <dbReference type="RuleBase" id="RU000304"/>
    </source>
</evidence>
<dbReference type="SMART" id="SM00176">
    <property type="entry name" value="RAN"/>
    <property type="match status" value="1"/>
</dbReference>
<organism evidence="8 9">
    <name type="scientific">Acropora cervicornis</name>
    <name type="common">Staghorn coral</name>
    <dbReference type="NCBI Taxonomy" id="6130"/>
    <lineage>
        <taxon>Eukaryota</taxon>
        <taxon>Metazoa</taxon>
        <taxon>Cnidaria</taxon>
        <taxon>Anthozoa</taxon>
        <taxon>Hexacorallia</taxon>
        <taxon>Scleractinia</taxon>
        <taxon>Astrocoeniina</taxon>
        <taxon>Acroporidae</taxon>
        <taxon>Acropora</taxon>
    </lineage>
</organism>
<dbReference type="InterPro" id="IPR001806">
    <property type="entry name" value="Small_GTPase"/>
</dbReference>
<dbReference type="Gene3D" id="3.40.50.300">
    <property type="entry name" value="P-loop containing nucleotide triphosphate hydrolases"/>
    <property type="match status" value="1"/>
</dbReference>
<dbReference type="Gene3D" id="3.30.200.20">
    <property type="entry name" value="Phosphorylase Kinase, domain 1"/>
    <property type="match status" value="1"/>
</dbReference>
<keyword evidence="4 5" id="KW-0067">ATP-binding</keyword>
<dbReference type="PANTHER" id="PTHR44329:SF288">
    <property type="entry name" value="MITOGEN-ACTIVATED PROTEIN KINASE KINASE KINASE 20"/>
    <property type="match status" value="1"/>
</dbReference>
<dbReference type="SUPFAM" id="SSF56112">
    <property type="entry name" value="Protein kinase-like (PK-like)"/>
    <property type="match status" value="1"/>
</dbReference>
<evidence type="ECO:0000256" key="3">
    <source>
        <dbReference type="ARBA" id="ARBA00022777"/>
    </source>
</evidence>
<dbReference type="InterPro" id="IPR005225">
    <property type="entry name" value="Small_GTP-bd"/>
</dbReference>
<dbReference type="InterPro" id="IPR008271">
    <property type="entry name" value="Ser/Thr_kinase_AS"/>
</dbReference>
<keyword evidence="2 5" id="KW-0547">Nucleotide-binding</keyword>
<dbReference type="SUPFAM" id="SSF52540">
    <property type="entry name" value="P-loop containing nucleoside triphosphate hydrolases"/>
    <property type="match status" value="1"/>
</dbReference>
<dbReference type="Gene3D" id="1.10.510.10">
    <property type="entry name" value="Transferase(Phosphotransferase) domain 1"/>
    <property type="match status" value="1"/>
</dbReference>
<dbReference type="InterPro" id="IPR027417">
    <property type="entry name" value="P-loop_NTPase"/>
</dbReference>
<dbReference type="NCBIfam" id="TIGR00231">
    <property type="entry name" value="small_GTP"/>
    <property type="match status" value="1"/>
</dbReference>
<dbReference type="PRINTS" id="PR00449">
    <property type="entry name" value="RASTRNSFRMNG"/>
</dbReference>
<keyword evidence="3" id="KW-0418">Kinase</keyword>
<dbReference type="InterPro" id="IPR017441">
    <property type="entry name" value="Protein_kinase_ATP_BS"/>
</dbReference>
<dbReference type="PROSITE" id="PS00107">
    <property type="entry name" value="PROTEIN_KINASE_ATP"/>
    <property type="match status" value="1"/>
</dbReference>
<dbReference type="Proteomes" id="UP001249851">
    <property type="component" value="Unassembled WGS sequence"/>
</dbReference>